<proteinExistence type="predicted"/>
<dbReference type="Proteomes" id="UP001172155">
    <property type="component" value="Unassembled WGS sequence"/>
</dbReference>
<reference evidence="1" key="1">
    <citation type="submission" date="2023-06" db="EMBL/GenBank/DDBJ databases">
        <title>Genome-scale phylogeny and comparative genomics of the fungal order Sordariales.</title>
        <authorList>
            <consortium name="Lawrence Berkeley National Laboratory"/>
            <person name="Hensen N."/>
            <person name="Bonometti L."/>
            <person name="Westerberg I."/>
            <person name="Brannstrom I.O."/>
            <person name="Guillou S."/>
            <person name="Cros-Aarteil S."/>
            <person name="Calhoun S."/>
            <person name="Haridas S."/>
            <person name="Kuo A."/>
            <person name="Mondo S."/>
            <person name="Pangilinan J."/>
            <person name="Riley R."/>
            <person name="LaButti K."/>
            <person name="Andreopoulos B."/>
            <person name="Lipzen A."/>
            <person name="Chen C."/>
            <person name="Yanf M."/>
            <person name="Daum C."/>
            <person name="Ng V."/>
            <person name="Clum A."/>
            <person name="Steindorff A."/>
            <person name="Ohm R."/>
            <person name="Martin F."/>
            <person name="Silar P."/>
            <person name="Natvig D."/>
            <person name="Lalanne C."/>
            <person name="Gautier V."/>
            <person name="Ament-velasquez S.L."/>
            <person name="Kruys A."/>
            <person name="Hutchinson M.I."/>
            <person name="Powell A.J."/>
            <person name="Barry K."/>
            <person name="Miller A.N."/>
            <person name="Grigoriev I.V."/>
            <person name="Debuchy R."/>
            <person name="Gladieux P."/>
            <person name="Thoren M.H."/>
            <person name="Johannesson H."/>
        </authorList>
    </citation>
    <scope>NUCLEOTIDE SEQUENCE</scope>
    <source>
        <strain evidence="1">SMH3187-1</strain>
    </source>
</reference>
<protein>
    <submittedName>
        <fullName evidence="1">Uncharacterized protein</fullName>
    </submittedName>
</protein>
<dbReference type="AlphaFoldDB" id="A0AA40K7R8"/>
<accession>A0AA40K7R8</accession>
<sequence>MATSATALTTALQAGLHCLSTPEAENCIRSAGPIFCVLPGSTRPPQSTVSFALRPPSFVGEDIDTTFGLAVFTEWRKKESGSLSLECGANGAFPNLTYSESKGTFTLDLTRSNCNEPVLRNALFSLAAEALQEAVARHLTEGGDERLHVSTSGNKYYCSPRPVPDAVIRGTCTCSPPSRNSFNAACARLDAIWNGVESFDEAFDDIRRRISAALSLRTRHHIILHPSGTDAEYTPLLIATLAAKSLSCSGVINIVVGVGEVGSNTPHAAGGNHFSEFVPICKGSSGKTPTPSTLVRDDSSLPDGTTVLELKARLPDGSLLPGFDTLVANAIIGADNPSPNTSSGAKPFFILHAVDGSKLGNRITSRKLVTDIQSRLGNRVLVVLDACQGRTESDELDWYLSRGAVVLMTASKFYSAPGFCGMAVVPDIVAGGLKGDGIKGMEVVVPEGLGDYLTQPQVPKELAGFRAALPAKPVNVGLFLRWACGVMEMERFARAGGAAREGIRRWVLGARELMAREYEWLELMPEVSGEGGHASQLGGVNSILAFKLLDGGGRVPLKTAALKQIHRWLTTDVAALLPDEATEEERNTAKLNCFIGQPVDLGDFAVLRFAIGAALAAELGEDPGFLDTALREDARILEKIGVLLKYHEVM</sequence>
<name>A0AA40K7R8_9PEZI</name>
<evidence type="ECO:0000313" key="1">
    <source>
        <dbReference type="EMBL" id="KAK0749116.1"/>
    </source>
</evidence>
<organism evidence="1 2">
    <name type="scientific">Schizothecium vesticola</name>
    <dbReference type="NCBI Taxonomy" id="314040"/>
    <lineage>
        <taxon>Eukaryota</taxon>
        <taxon>Fungi</taxon>
        <taxon>Dikarya</taxon>
        <taxon>Ascomycota</taxon>
        <taxon>Pezizomycotina</taxon>
        <taxon>Sordariomycetes</taxon>
        <taxon>Sordariomycetidae</taxon>
        <taxon>Sordariales</taxon>
        <taxon>Schizotheciaceae</taxon>
        <taxon>Schizothecium</taxon>
    </lineage>
</organism>
<evidence type="ECO:0000313" key="2">
    <source>
        <dbReference type="Proteomes" id="UP001172155"/>
    </source>
</evidence>
<keyword evidence="2" id="KW-1185">Reference proteome</keyword>
<gene>
    <name evidence="1" type="ORF">B0T18DRAFT_487103</name>
</gene>
<comment type="caution">
    <text evidence="1">The sequence shown here is derived from an EMBL/GenBank/DDBJ whole genome shotgun (WGS) entry which is preliminary data.</text>
</comment>
<dbReference type="EMBL" id="JAUKUD010000003">
    <property type="protein sequence ID" value="KAK0749116.1"/>
    <property type="molecule type" value="Genomic_DNA"/>
</dbReference>